<dbReference type="Proteomes" id="UP001157160">
    <property type="component" value="Unassembled WGS sequence"/>
</dbReference>
<protein>
    <submittedName>
        <fullName evidence="1">Uncharacterized protein</fullName>
    </submittedName>
</protein>
<keyword evidence="2" id="KW-1185">Reference proteome</keyword>
<dbReference type="RefSeq" id="WP_284231545.1">
    <property type="nucleotide sequence ID" value="NZ_BSUL01000001.1"/>
</dbReference>
<accession>A0AA37UK58</accession>
<organism evidence="1 2">
    <name type="scientific">Arenivirga flava</name>
    <dbReference type="NCBI Taxonomy" id="1930060"/>
    <lineage>
        <taxon>Bacteria</taxon>
        <taxon>Bacillati</taxon>
        <taxon>Actinomycetota</taxon>
        <taxon>Actinomycetes</taxon>
        <taxon>Micrococcales</taxon>
        <taxon>Microbacteriaceae</taxon>
        <taxon>Arenivirga</taxon>
    </lineage>
</organism>
<dbReference type="AlphaFoldDB" id="A0AA37UK58"/>
<evidence type="ECO:0000313" key="2">
    <source>
        <dbReference type="Proteomes" id="UP001157160"/>
    </source>
</evidence>
<comment type="caution">
    <text evidence="1">The sequence shown here is derived from an EMBL/GenBank/DDBJ whole genome shotgun (WGS) entry which is preliminary data.</text>
</comment>
<proteinExistence type="predicted"/>
<evidence type="ECO:0000313" key="1">
    <source>
        <dbReference type="EMBL" id="GMA28205.1"/>
    </source>
</evidence>
<sequence length="40" mass="4664">MPRTKMCPECFGVMVEQKPDMLQMVGDFICRDCSHWEKGV</sequence>
<dbReference type="EMBL" id="BSUL01000001">
    <property type="protein sequence ID" value="GMA28205.1"/>
    <property type="molecule type" value="Genomic_DNA"/>
</dbReference>
<name>A0AA37UK58_9MICO</name>
<reference evidence="1 2" key="1">
    <citation type="journal article" date="2014" name="Int. J. Syst. Evol. Microbiol.">
        <title>Complete genome sequence of Corynebacterium casei LMG S-19264T (=DSM 44701T), isolated from a smear-ripened cheese.</title>
        <authorList>
            <consortium name="US DOE Joint Genome Institute (JGI-PGF)"/>
            <person name="Walter F."/>
            <person name="Albersmeier A."/>
            <person name="Kalinowski J."/>
            <person name="Ruckert C."/>
        </authorList>
    </citation>
    <scope>NUCLEOTIDE SEQUENCE [LARGE SCALE GENOMIC DNA]</scope>
    <source>
        <strain evidence="1 2">NBRC 112289</strain>
    </source>
</reference>
<gene>
    <name evidence="1" type="ORF">GCM10025874_14580</name>
</gene>